<dbReference type="EMBL" id="JAPQKS010000003">
    <property type="protein sequence ID" value="KAJ5239447.1"/>
    <property type="molecule type" value="Genomic_DNA"/>
</dbReference>
<evidence type="ECO:0000313" key="1">
    <source>
        <dbReference type="EMBL" id="KAJ5239447.1"/>
    </source>
</evidence>
<name>A0A9W9P7X6_9EURO</name>
<dbReference type="Proteomes" id="UP001150941">
    <property type="component" value="Unassembled WGS sequence"/>
</dbReference>
<evidence type="ECO:0000313" key="2">
    <source>
        <dbReference type="Proteomes" id="UP001150941"/>
    </source>
</evidence>
<protein>
    <submittedName>
        <fullName evidence="1">Uncharacterized protein</fullName>
    </submittedName>
</protein>
<accession>A0A9W9P7X6</accession>
<sequence length="107" mass="11975">MLLGRFPNVRSLQLIHRKSDLQLMPANSLVGDLCSMVSPNRPRTQIQRAGAVRLSWTCISGLDTSPLTNEESEPRVRGAKRPKSLFLLSASHDERCRACNTYNNVPK</sequence>
<reference evidence="1" key="1">
    <citation type="submission" date="2022-11" db="EMBL/GenBank/DDBJ databases">
        <authorList>
            <person name="Petersen C."/>
        </authorList>
    </citation>
    <scope>NUCLEOTIDE SEQUENCE</scope>
    <source>
        <strain evidence="1">IBT 19713</strain>
    </source>
</reference>
<comment type="caution">
    <text evidence="1">The sequence shown here is derived from an EMBL/GenBank/DDBJ whole genome shotgun (WGS) entry which is preliminary data.</text>
</comment>
<organism evidence="1 2">
    <name type="scientific">Penicillium chermesinum</name>
    <dbReference type="NCBI Taxonomy" id="63820"/>
    <lineage>
        <taxon>Eukaryota</taxon>
        <taxon>Fungi</taxon>
        <taxon>Dikarya</taxon>
        <taxon>Ascomycota</taxon>
        <taxon>Pezizomycotina</taxon>
        <taxon>Eurotiomycetes</taxon>
        <taxon>Eurotiomycetidae</taxon>
        <taxon>Eurotiales</taxon>
        <taxon>Aspergillaceae</taxon>
        <taxon>Penicillium</taxon>
    </lineage>
</organism>
<dbReference type="RefSeq" id="XP_058332366.1">
    <property type="nucleotide sequence ID" value="XM_058473363.1"/>
</dbReference>
<reference evidence="1" key="2">
    <citation type="journal article" date="2023" name="IMA Fungus">
        <title>Comparative genomic study of the Penicillium genus elucidates a diverse pangenome and 15 lateral gene transfer events.</title>
        <authorList>
            <person name="Petersen C."/>
            <person name="Sorensen T."/>
            <person name="Nielsen M.R."/>
            <person name="Sondergaard T.E."/>
            <person name="Sorensen J.L."/>
            <person name="Fitzpatrick D.A."/>
            <person name="Frisvad J.C."/>
            <person name="Nielsen K.L."/>
        </authorList>
    </citation>
    <scope>NUCLEOTIDE SEQUENCE</scope>
    <source>
        <strain evidence="1">IBT 19713</strain>
    </source>
</reference>
<dbReference type="GeneID" id="83200666"/>
<keyword evidence="2" id="KW-1185">Reference proteome</keyword>
<proteinExistence type="predicted"/>
<dbReference type="AlphaFoldDB" id="A0A9W9P7X6"/>
<gene>
    <name evidence="1" type="ORF">N7468_004066</name>
</gene>